<dbReference type="EMBL" id="MK318971">
    <property type="protein sequence ID" value="QCL09648.1"/>
    <property type="molecule type" value="Genomic_DNA"/>
</dbReference>
<geneLocation type="plasmid" evidence="1">
    <name>pColt5.8a</name>
</geneLocation>
<name>A0A7S4ZRP4_RHIRH</name>
<dbReference type="NCBIfam" id="NF042945">
    <property type="entry name" value="DUF4297_antiphage"/>
    <property type="match status" value="1"/>
</dbReference>
<keyword evidence="1" id="KW-0614">Plasmid</keyword>
<dbReference type="RefSeq" id="WP_201010212.1">
    <property type="nucleotide sequence ID" value="NZ_MK318971.1"/>
</dbReference>
<gene>
    <name evidence="1" type="ORF">pC5.8a_156</name>
</gene>
<evidence type="ECO:0008006" key="2">
    <source>
        <dbReference type="Google" id="ProtNLM"/>
    </source>
</evidence>
<protein>
    <recommendedName>
        <fullName evidence="2">DUF4297 domain-containing protein</fullName>
    </recommendedName>
</protein>
<reference evidence="1" key="1">
    <citation type="submission" date="2018-12" db="EMBL/GenBank/DDBJ databases">
        <title>Three Rhizobium rhizogenes strains isolated from the same crown gall tumor carry diverse plasmids.</title>
        <authorList>
            <person name="Pulawska J."/>
            <person name="Kuzmanovic N."/>
        </authorList>
    </citation>
    <scope>NUCLEOTIDE SEQUENCE</scope>
    <source>
        <strain evidence="1">Colt5.8</strain>
        <plasmid evidence="1">pColt5.8a</plasmid>
    </source>
</reference>
<evidence type="ECO:0000313" key="1">
    <source>
        <dbReference type="EMBL" id="QCL09648.1"/>
    </source>
</evidence>
<dbReference type="AlphaFoldDB" id="A0A7S4ZRP4"/>
<proteinExistence type="predicted"/>
<sequence>MTDRSAVATIAGYFYQFDQSILRLLELAQDSDTIDVECIEDIDVRTATEITAVQCKYYENSEYNHSIIKSAIMYMLVHFHANKSKGITPVKYLIFGHYASGQQKLTLPIDVDFLKKNFLTYTEKKIVKEKHLELGLSDLDLQDFLSLLTIEVNAPKFSEQFTSVIKKLASTFGCGDFAAEFFFYNNALRVIKDLTIQWEPSKRRLSKRTFLKEIDTSKILFNEWFVERKGKQAYLKALRAEFFTTVNVSPHERFFLIEVDDGDYTRSDLKELLFLIAKNYSKLSRREKTPFSPYVFISGIMPSELLALKNDLHREGFAFLDGFDFNGADFDSASVSRRATHDGPKIRIIDTWKDVEATIGAITKTRKVYQFYGKAPFARISDQSIAHVQIQVEHFNDIKKII</sequence>
<accession>A0A7S4ZRP4</accession>
<organism evidence="1">
    <name type="scientific">Rhizobium rhizogenes</name>
    <name type="common">Agrobacterium rhizogenes</name>
    <dbReference type="NCBI Taxonomy" id="359"/>
    <lineage>
        <taxon>Bacteria</taxon>
        <taxon>Pseudomonadati</taxon>
        <taxon>Pseudomonadota</taxon>
        <taxon>Alphaproteobacteria</taxon>
        <taxon>Hyphomicrobiales</taxon>
        <taxon>Rhizobiaceae</taxon>
        <taxon>Rhizobium/Agrobacterium group</taxon>
        <taxon>Rhizobium</taxon>
    </lineage>
</organism>